<reference evidence="2 3" key="1">
    <citation type="submission" date="2015-09" db="EMBL/GenBank/DDBJ databases">
        <authorList>
            <consortium name="Pathogen Informatics"/>
        </authorList>
    </citation>
    <scope>NUCLEOTIDE SEQUENCE [LARGE SCALE GENOMIC DNA]</scope>
    <source>
        <strain evidence="2 3">2789STDY5608840</strain>
    </source>
</reference>
<dbReference type="Pfam" id="PF06889">
    <property type="entry name" value="DUF1266"/>
    <property type="match status" value="1"/>
</dbReference>
<gene>
    <name evidence="2" type="ORF">ERS852397_02925</name>
</gene>
<dbReference type="STRING" id="338188.ERS852397_02925"/>
<name>A0A174IHB4_9BACE</name>
<accession>A0A174IHB4</accession>
<evidence type="ECO:0000259" key="1">
    <source>
        <dbReference type="Pfam" id="PF06889"/>
    </source>
</evidence>
<protein>
    <submittedName>
        <fullName evidence="2">Protein of uncharacterized function (DUF1266)</fullName>
    </submittedName>
</protein>
<dbReference type="AlphaFoldDB" id="A0A174IHB4"/>
<proteinExistence type="predicted"/>
<feature type="domain" description="DUF1266" evidence="1">
    <location>
        <begin position="158"/>
        <end position="326"/>
    </location>
</feature>
<evidence type="ECO:0000313" key="2">
    <source>
        <dbReference type="EMBL" id="CUO84339.1"/>
    </source>
</evidence>
<dbReference type="InterPro" id="IPR009677">
    <property type="entry name" value="DUF1266"/>
</dbReference>
<organism evidence="2 3">
    <name type="scientific">Bacteroides finegoldii</name>
    <dbReference type="NCBI Taxonomy" id="338188"/>
    <lineage>
        <taxon>Bacteria</taxon>
        <taxon>Pseudomonadati</taxon>
        <taxon>Bacteroidota</taxon>
        <taxon>Bacteroidia</taxon>
        <taxon>Bacteroidales</taxon>
        <taxon>Bacteroidaceae</taxon>
        <taxon>Bacteroides</taxon>
    </lineage>
</organism>
<dbReference type="Proteomes" id="UP000095517">
    <property type="component" value="Unassembled WGS sequence"/>
</dbReference>
<evidence type="ECO:0000313" key="3">
    <source>
        <dbReference type="Proteomes" id="UP000095517"/>
    </source>
</evidence>
<sequence length="328" mass="37016">MTKEKTTPQSPEDMAKAAQEAAVKAAMEQAQSMFGNIPGFQMPEGMQEQIMTQMTAGVPNMAEVQAQQEAMLKAAGIDMGTVAEAGQQNMAFAQQMMQDFYDADDLDTGWTINKSGEGKLNVRQLRLLAFGAPMLVYNDENVDTIDCENDIDNIKCTLREWWNVTDRESTLDIVKWLLEEGHHVEADRVLVKIRECGLENISAEECCSEDNKMEDVCLIAEEMQENGWCPTGQIPQSVIAWDLVRVVNLGRWAYLCGYVSENEMWQIMQVAADIALEHFSSWEEYGRSFIMGRGVWHGEPADSETAYEIVELLLENDESPWKQSNWGE</sequence>
<dbReference type="RefSeq" id="WP_055279484.1">
    <property type="nucleotide sequence ID" value="NZ_CABIXA010000018.1"/>
</dbReference>
<dbReference type="EMBL" id="CYZH01000018">
    <property type="protein sequence ID" value="CUO84339.1"/>
    <property type="molecule type" value="Genomic_DNA"/>
</dbReference>